<gene>
    <name evidence="1" type="ORF">K9W46_01595</name>
</gene>
<dbReference type="Proteomes" id="UP001200513">
    <property type="component" value="Chromosome"/>
</dbReference>
<sequence length="47" mass="5329">MFFNSGSILRLILGRILNDEGIIVLNNQNDATLKQIIYLKVKSIIII</sequence>
<proteinExistence type="predicted"/>
<organism evidence="1">
    <name type="scientific">Candidatus Heimdallarchaeum endolithica</name>
    <dbReference type="NCBI Taxonomy" id="2876572"/>
    <lineage>
        <taxon>Archaea</taxon>
        <taxon>Promethearchaeati</taxon>
        <taxon>Candidatus Heimdallarchaeota</taxon>
        <taxon>Candidatus Heimdallarchaeia (ex Rinke et al. 2021) (nom. nud.)</taxon>
        <taxon>Candidatus Heimdallarchaeales</taxon>
        <taxon>Candidatus Heimdallarchaeaceae</taxon>
        <taxon>Candidatus Heimdallarchaeum</taxon>
    </lineage>
</organism>
<evidence type="ECO:0000313" key="1">
    <source>
        <dbReference type="EMBL" id="UJG43892.1"/>
    </source>
</evidence>
<accession>A0A9Y1BRZ7</accession>
<reference evidence="1" key="1">
    <citation type="journal article" date="2022" name="Nat. Microbiol.">
        <title>Unique mobile elements and scalable gene flow at the prokaryote-eukaryote boundary revealed by circularized Asgard archaea genomes.</title>
        <authorList>
            <person name="Wu F."/>
            <person name="Speth D.R."/>
            <person name="Philosof A."/>
            <person name="Cremiere A."/>
            <person name="Narayanan A."/>
            <person name="Barco R.A."/>
            <person name="Connon S.A."/>
            <person name="Amend J.P."/>
            <person name="Antoshechkin I.A."/>
            <person name="Orphan V.J."/>
        </authorList>
    </citation>
    <scope>NUCLEOTIDE SEQUENCE</scope>
    <source>
        <strain evidence="1">PR6</strain>
    </source>
</reference>
<name>A0A9Y1BRZ7_9ARCH</name>
<dbReference type="AlphaFoldDB" id="A0A9Y1BRZ7"/>
<dbReference type="EMBL" id="CP084167">
    <property type="protein sequence ID" value="UJG43892.1"/>
    <property type="molecule type" value="Genomic_DNA"/>
</dbReference>
<protein>
    <submittedName>
        <fullName evidence="1">Uncharacterized protein</fullName>
    </submittedName>
</protein>